<keyword evidence="6" id="KW-0862">Zinc</keyword>
<dbReference type="InterPro" id="IPR017968">
    <property type="entry name" value="Acylphosphatase_CS"/>
</dbReference>
<feature type="domain" description="YrdC-like" evidence="11">
    <location>
        <begin position="199"/>
        <end position="384"/>
    </location>
</feature>
<dbReference type="InterPro" id="IPR051060">
    <property type="entry name" value="Carbamoyltrans_HypF-like"/>
</dbReference>
<organism evidence="12 13">
    <name type="scientific">Desulfuromonas versatilis</name>
    <dbReference type="NCBI Taxonomy" id="2802975"/>
    <lineage>
        <taxon>Bacteria</taxon>
        <taxon>Pseudomonadati</taxon>
        <taxon>Thermodesulfobacteriota</taxon>
        <taxon>Desulfuromonadia</taxon>
        <taxon>Desulfuromonadales</taxon>
        <taxon>Desulfuromonadaceae</taxon>
        <taxon>Desulfuromonas</taxon>
    </lineage>
</organism>
<evidence type="ECO:0000313" key="13">
    <source>
        <dbReference type="Proteomes" id="UP001319827"/>
    </source>
</evidence>
<sequence>MQRKRIIIEGIVQGVGFRPFVYQAARRAGVCGWVLNDSRGVTIEAEGEGGRLEAFLRALREELPPLASISRLEWSDIPVVGEGAFVIRQSQSLATRSAQVSPDTFVCDDCLAELFEPADRRFRYPFINCTNCGPRYTIVTGIPYDRPQTTMADFPMCERCRAEYDDPASRRFHAQPNACPDCGPALTLLDSRGEPVSVADPLASSVELLRAGRILAVKGLGGYHLAADACNDAALAELRRRKVRDEKPFALMSFDESRVERYALFDETERRLLRGVERPIVLLRQKPGGPISPLVAPRNRYFGVMLPYTPLHYLLLEQGFLALVMTSANLSDEPIAFQDAEARERLGAIADYFLVHNRRIHTRTDDSIARVMGGKALLLRRSRGYVPRGVFLPESQPSVLALGAELKNTVCLTQENRAYLSQHVGDLKNQQVYGSFQGTIAHLREILQLEPAVVAHDLHPDYLSSRYAEQLEGVTRVAVQHHHAHLASCLAENGVRGEAIGVIFDGIGYGTDGRIWGGEFLVGGFAGYRRAGHFRYVPMPGGDAATREPFRMALAYLHQAFGRDLPDLELVRQTPERDLKLLLQMIEKGINSPLTSSCGRLFDAVAALAEVRRTVSYEGQAALELEMAIEGKGEAEAYPVRVVEEEGMLIFDQAGLIRALCADLQAGASTSLVSARFHRGLAALILDVCRRLRQQTGLQDVALSGGVFQNRFLTEASLALLEADGFTVHTHSLVPPNDGGLALGQAVIAGRLAVS</sequence>
<comment type="similarity">
    <text evidence="2 8">Belongs to the carbamoyltransferase HypF family.</text>
</comment>
<evidence type="ECO:0000256" key="6">
    <source>
        <dbReference type="ARBA" id="ARBA00022833"/>
    </source>
</evidence>
<evidence type="ECO:0000256" key="7">
    <source>
        <dbReference type="ARBA" id="ARBA00048220"/>
    </source>
</evidence>
<evidence type="ECO:0000256" key="1">
    <source>
        <dbReference type="ARBA" id="ARBA00004711"/>
    </source>
</evidence>
<dbReference type="PANTHER" id="PTHR42959">
    <property type="entry name" value="CARBAMOYLTRANSFERASE"/>
    <property type="match status" value="1"/>
</dbReference>
<dbReference type="InterPro" id="IPR004421">
    <property type="entry name" value="Carbamoyltransferase_HypF"/>
</dbReference>
<dbReference type="Gene3D" id="3.30.420.40">
    <property type="match status" value="1"/>
</dbReference>
<dbReference type="Gene3D" id="3.90.870.50">
    <property type="match status" value="1"/>
</dbReference>
<evidence type="ECO:0000256" key="9">
    <source>
        <dbReference type="PROSITE-ProRule" id="PRU00520"/>
    </source>
</evidence>
<dbReference type="InterPro" id="IPR036046">
    <property type="entry name" value="Acylphosphatase-like_dom_sf"/>
</dbReference>
<comment type="pathway">
    <text evidence="1">Protein modification; [NiFe] hydrogenase maturation.</text>
</comment>
<keyword evidence="5" id="KW-0863">Zinc-finger</keyword>
<reference evidence="12 13" key="2">
    <citation type="journal article" date="2021" name="Int. J. Syst. Evol. Microbiol.">
        <title>Isolation and Polyphasic Characterization of Desulfuromonas versatilis sp. Nov., an Electrogenic Bacteria Capable of Versatile Metabolism Isolated from a Graphene Oxide-Reducing Enrichment Culture.</title>
        <authorList>
            <person name="Xie L."/>
            <person name="Yoshida N."/>
            <person name="Ishii S."/>
            <person name="Meng L."/>
        </authorList>
    </citation>
    <scope>NUCLEOTIDE SEQUENCE [LARGE SCALE GENOMIC DNA]</scope>
    <source>
        <strain evidence="12 13">NIT-T3</strain>
    </source>
</reference>
<keyword evidence="4" id="KW-0479">Metal-binding</keyword>
<dbReference type="Pfam" id="PF17788">
    <property type="entry name" value="HypF_C"/>
    <property type="match status" value="1"/>
</dbReference>
<dbReference type="Pfam" id="PF00708">
    <property type="entry name" value="Acylphosphatase"/>
    <property type="match status" value="1"/>
</dbReference>
<name>A0ABM8HUQ2_9BACT</name>
<dbReference type="PROSITE" id="PS51163">
    <property type="entry name" value="YRDC"/>
    <property type="match status" value="1"/>
</dbReference>
<feature type="active site" evidence="9">
    <location>
        <position position="18"/>
    </location>
</feature>
<keyword evidence="9" id="KW-0378">Hydrolase</keyword>
<gene>
    <name evidence="12" type="primary">hypF</name>
    <name evidence="12" type="ORF">DESUT3_27820</name>
</gene>
<reference evidence="12 13" key="1">
    <citation type="journal article" date="2016" name="C (Basel)">
        <title>Selective Growth of and Electricity Production by Marine Exoelectrogenic Bacteria in Self-Aggregated Hydrogel of Microbially Reduced Graphene Oxide.</title>
        <authorList>
            <person name="Yoshida N."/>
            <person name="Goto Y."/>
            <person name="Miyata Y."/>
        </authorList>
    </citation>
    <scope>NUCLEOTIDE SEQUENCE [LARGE SCALE GENOMIC DNA]</scope>
    <source>
        <strain evidence="12 13">NIT-T3</strain>
    </source>
</reference>
<dbReference type="Pfam" id="PF01300">
    <property type="entry name" value="Sua5_yciO_yrdC"/>
    <property type="match status" value="1"/>
</dbReference>
<dbReference type="InterPro" id="IPR006070">
    <property type="entry name" value="Sua5-like_dom"/>
</dbReference>
<dbReference type="InterPro" id="IPR055128">
    <property type="entry name" value="HypF_C_2"/>
</dbReference>
<protein>
    <recommendedName>
        <fullName evidence="8">Carbamoyltransferase</fullName>
        <ecNumber evidence="8">6.2.-.-</ecNumber>
    </recommendedName>
</protein>
<dbReference type="EC" id="6.2.-.-" evidence="8"/>
<dbReference type="PROSITE" id="PS00150">
    <property type="entry name" value="ACYLPHOSPHATASE_1"/>
    <property type="match status" value="1"/>
</dbReference>
<dbReference type="EMBL" id="AP024355">
    <property type="protein sequence ID" value="BCR05713.1"/>
    <property type="molecule type" value="Genomic_DNA"/>
</dbReference>
<dbReference type="Pfam" id="PF07503">
    <property type="entry name" value="zf-HYPF"/>
    <property type="match status" value="2"/>
</dbReference>
<evidence type="ECO:0000256" key="4">
    <source>
        <dbReference type="ARBA" id="ARBA00022723"/>
    </source>
</evidence>
<dbReference type="Pfam" id="PF22521">
    <property type="entry name" value="HypF_C_2"/>
    <property type="match status" value="1"/>
</dbReference>
<dbReference type="InterPro" id="IPR041440">
    <property type="entry name" value="HypF_C"/>
</dbReference>
<dbReference type="InterPro" id="IPR017945">
    <property type="entry name" value="DHBP_synth_RibB-like_a/b_dom"/>
</dbReference>
<dbReference type="Gene3D" id="3.30.420.360">
    <property type="match status" value="1"/>
</dbReference>
<keyword evidence="13" id="KW-1185">Reference proteome</keyword>
<comment type="catalytic activity">
    <reaction evidence="9">
        <text>an acyl phosphate + H2O = a carboxylate + phosphate + H(+)</text>
        <dbReference type="Rhea" id="RHEA:14965"/>
        <dbReference type="ChEBI" id="CHEBI:15377"/>
        <dbReference type="ChEBI" id="CHEBI:15378"/>
        <dbReference type="ChEBI" id="CHEBI:29067"/>
        <dbReference type="ChEBI" id="CHEBI:43474"/>
        <dbReference type="ChEBI" id="CHEBI:59918"/>
        <dbReference type="EC" id="3.6.1.7"/>
    </reaction>
</comment>
<dbReference type="PROSITE" id="PS51160">
    <property type="entry name" value="ACYLPHOSPHATASE_3"/>
    <property type="match status" value="1"/>
</dbReference>
<dbReference type="SUPFAM" id="SSF55821">
    <property type="entry name" value="YrdC/RibB"/>
    <property type="match status" value="1"/>
</dbReference>
<evidence type="ECO:0000256" key="3">
    <source>
        <dbReference type="ARBA" id="ARBA00022598"/>
    </source>
</evidence>
<dbReference type="RefSeq" id="WP_225911518.1">
    <property type="nucleotide sequence ID" value="NZ_AP024355.1"/>
</dbReference>
<keyword evidence="3" id="KW-0436">Ligase</keyword>
<dbReference type="Gene3D" id="3.30.110.120">
    <property type="match status" value="1"/>
</dbReference>
<dbReference type="Proteomes" id="UP001319827">
    <property type="component" value="Chromosome"/>
</dbReference>
<dbReference type="SUPFAM" id="SSF54975">
    <property type="entry name" value="Acylphosphatase/BLUF domain-like"/>
    <property type="match status" value="1"/>
</dbReference>
<evidence type="ECO:0000256" key="8">
    <source>
        <dbReference type="PIRNR" id="PIRNR006256"/>
    </source>
</evidence>
<feature type="domain" description="Acylphosphatase-like" evidence="10">
    <location>
        <begin position="3"/>
        <end position="89"/>
    </location>
</feature>
<accession>A0ABM8HUQ2</accession>
<dbReference type="PIRSF" id="PIRSF006256">
    <property type="entry name" value="CMPcnvr_hdrg_mat"/>
    <property type="match status" value="1"/>
</dbReference>
<feature type="active site" evidence="9">
    <location>
        <position position="36"/>
    </location>
</feature>
<dbReference type="InterPro" id="IPR011125">
    <property type="entry name" value="Znf_HypF"/>
</dbReference>
<evidence type="ECO:0000313" key="12">
    <source>
        <dbReference type="EMBL" id="BCR05713.1"/>
    </source>
</evidence>
<proteinExistence type="inferred from homology"/>
<dbReference type="InterPro" id="IPR001792">
    <property type="entry name" value="Acylphosphatase-like_dom"/>
</dbReference>
<evidence type="ECO:0000259" key="11">
    <source>
        <dbReference type="PROSITE" id="PS51163"/>
    </source>
</evidence>
<evidence type="ECO:0000259" key="10">
    <source>
        <dbReference type="PROSITE" id="PS51160"/>
    </source>
</evidence>
<evidence type="ECO:0000256" key="5">
    <source>
        <dbReference type="ARBA" id="ARBA00022771"/>
    </source>
</evidence>
<dbReference type="PANTHER" id="PTHR42959:SF1">
    <property type="entry name" value="CARBAMOYLTRANSFERASE HYPF"/>
    <property type="match status" value="1"/>
</dbReference>
<comment type="catalytic activity">
    <reaction evidence="7">
        <text>C-terminal L-cysteinyl-[HypE protein] + carbamoyl phosphate + ATP + H2O = C-terminal S-carboxamide-L-cysteinyl-[HypE protein] + AMP + phosphate + diphosphate + H(+)</text>
        <dbReference type="Rhea" id="RHEA:55636"/>
        <dbReference type="Rhea" id="RHEA-COMP:14247"/>
        <dbReference type="Rhea" id="RHEA-COMP:14392"/>
        <dbReference type="ChEBI" id="CHEBI:15377"/>
        <dbReference type="ChEBI" id="CHEBI:15378"/>
        <dbReference type="ChEBI" id="CHEBI:30616"/>
        <dbReference type="ChEBI" id="CHEBI:33019"/>
        <dbReference type="ChEBI" id="CHEBI:43474"/>
        <dbReference type="ChEBI" id="CHEBI:58228"/>
        <dbReference type="ChEBI" id="CHEBI:76913"/>
        <dbReference type="ChEBI" id="CHEBI:139126"/>
        <dbReference type="ChEBI" id="CHEBI:456215"/>
    </reaction>
</comment>
<evidence type="ECO:0000256" key="2">
    <source>
        <dbReference type="ARBA" id="ARBA00008097"/>
    </source>
</evidence>
<dbReference type="NCBIfam" id="TIGR00143">
    <property type="entry name" value="hypF"/>
    <property type="match status" value="1"/>
</dbReference>